<reference evidence="1 2" key="1">
    <citation type="submission" date="2018-09" db="EMBL/GenBank/DDBJ databases">
        <title>Phylogeny of the Shewanellaceae, and recommendation for two new genera, Pseudoshewanella and Parashewanella.</title>
        <authorList>
            <person name="Wang G."/>
        </authorList>
    </citation>
    <scope>NUCLEOTIDE SEQUENCE [LARGE SCALE GENOMIC DNA]</scope>
    <source>
        <strain evidence="1 2">C51</strain>
    </source>
</reference>
<dbReference type="AlphaFoldDB" id="A0A3L8PZQ3"/>
<evidence type="ECO:0000313" key="1">
    <source>
        <dbReference type="EMBL" id="RLV59572.1"/>
    </source>
</evidence>
<dbReference type="EMBL" id="QZEI01000031">
    <property type="protein sequence ID" value="RLV59572.1"/>
    <property type="molecule type" value="Genomic_DNA"/>
</dbReference>
<dbReference type="OrthoDB" id="8565078at2"/>
<organism evidence="1 2">
    <name type="scientific">Parashewanella curva</name>
    <dbReference type="NCBI Taxonomy" id="2338552"/>
    <lineage>
        <taxon>Bacteria</taxon>
        <taxon>Pseudomonadati</taxon>
        <taxon>Pseudomonadota</taxon>
        <taxon>Gammaproteobacteria</taxon>
        <taxon>Alteromonadales</taxon>
        <taxon>Shewanellaceae</taxon>
        <taxon>Parashewanella</taxon>
    </lineage>
</organism>
<gene>
    <name evidence="1" type="ORF">D5018_11500</name>
</gene>
<dbReference type="RefSeq" id="WP_121839151.1">
    <property type="nucleotide sequence ID" value="NZ_ML014780.1"/>
</dbReference>
<evidence type="ECO:0000313" key="2">
    <source>
        <dbReference type="Proteomes" id="UP000281474"/>
    </source>
</evidence>
<protein>
    <submittedName>
        <fullName evidence="1">Phosphoenolpyruvate carboxylase</fullName>
    </submittedName>
</protein>
<keyword evidence="1" id="KW-0670">Pyruvate</keyword>
<comment type="caution">
    <text evidence="1">The sequence shown here is derived from an EMBL/GenBank/DDBJ whole genome shotgun (WGS) entry which is preliminary data.</text>
</comment>
<dbReference type="Proteomes" id="UP000281474">
    <property type="component" value="Unassembled WGS sequence"/>
</dbReference>
<accession>A0A3L8PZQ3</accession>
<proteinExistence type="predicted"/>
<name>A0A3L8PZQ3_9GAMM</name>
<sequence length="405" mass="46079">MSNHLHQAGSKFLKLLGRHSDLIMDAYLSGSVNETEVDPKAIEKLSKANVLWRPDVEQELRLTGTVRSMLENALSDERNRQIDANSGSALATIKTLANHYKEARHNVDHAAAEAYLNDLNEHVYAFTESLAYSTRVLWSRINNEFGYVGTINAKIRENELAQSQVTELLNGLEMFQFDELTEIAGDIRELRKLMVTTLQEALSQSIEELSLVQSRLLELLGRFRHIQGRTRLLKGWLLHQDMHPEYSPESHASHKTVPSLFNHAAAILKPAAVDVRNTLHETELMQLVAKVKSFSDRPQTQTAHEDLSITLEDTVAFDITESQLKLDVDQYFCDVIDSGVRQSALEYLRAQDLNWDAESWIYQVIGGYEGLPEEQKHFFELEPLGESHPIYNGNFIIKDVELWLA</sequence>
<keyword evidence="2" id="KW-1185">Reference proteome</keyword>